<comment type="caution">
    <text evidence="2">The sequence shown here is derived from an EMBL/GenBank/DDBJ whole genome shotgun (WGS) entry which is preliminary data.</text>
</comment>
<feature type="region of interest" description="Disordered" evidence="1">
    <location>
        <begin position="177"/>
        <end position="202"/>
    </location>
</feature>
<evidence type="ECO:0000313" key="3">
    <source>
        <dbReference type="Proteomes" id="UP000053157"/>
    </source>
</evidence>
<accession>A0A0W1SPN0</accession>
<dbReference type="EMBL" id="LOPV01000140">
    <property type="protein sequence ID" value="KTG28207.1"/>
    <property type="molecule type" value="Genomic_DNA"/>
</dbReference>
<dbReference type="OrthoDB" id="291764at2157"/>
<dbReference type="AlphaFoldDB" id="A0A0W1SPN0"/>
<evidence type="ECO:0000256" key="1">
    <source>
        <dbReference type="SAM" id="MobiDB-lite"/>
    </source>
</evidence>
<feature type="region of interest" description="Disordered" evidence="1">
    <location>
        <begin position="67"/>
        <end position="95"/>
    </location>
</feature>
<sequence length="252" mass="27263">MLKTAAIGVGASALPIWSVAGSVRGQTGTDAMHTLMITANGPVDYEFTVDGMLEADTRFGDFSADSDDTVFDPDGPANVGARDETGPRPEDAGENNFLGDRFRVVGYVQRLDVEPEPGADAYVYLDEYLSSPYEPKRQGFVLGRERTIMITANGPTKYELLVEGDLVPDTEWGDFAADSDDVPTDNGDGTMTATDTTGPLPADAGGNHFVGDRYRFSGPVETLDLNYDVTQYQVNVYLDEQNVDPTDVLHDI</sequence>
<reference evidence="2 3" key="1">
    <citation type="submission" date="2015-12" db="EMBL/GenBank/DDBJ databases">
        <title>Haloferax profundi sp. nov. isolated from the Discovery deep brine-seawater interface in the Red Sea.</title>
        <authorList>
            <person name="Zhang G."/>
            <person name="Stingl U."/>
            <person name="Rashid M."/>
        </authorList>
    </citation>
    <scope>NUCLEOTIDE SEQUENCE [LARGE SCALE GENOMIC DNA]</scope>
    <source>
        <strain evidence="2 3">SB29</strain>
    </source>
</reference>
<feature type="compositionally biased region" description="Low complexity" evidence="1">
    <location>
        <begin position="184"/>
        <end position="198"/>
    </location>
</feature>
<keyword evidence="3" id="KW-1185">Reference proteome</keyword>
<dbReference type="Proteomes" id="UP000053157">
    <property type="component" value="Unassembled WGS sequence"/>
</dbReference>
<dbReference type="RefSeq" id="WP_058571818.1">
    <property type="nucleotide sequence ID" value="NZ_LOPV01000140.1"/>
</dbReference>
<evidence type="ECO:0000313" key="2">
    <source>
        <dbReference type="EMBL" id="KTG28207.1"/>
    </source>
</evidence>
<organism evidence="2 3">
    <name type="scientific">Haloferax profundi</name>
    <dbReference type="NCBI Taxonomy" id="1544718"/>
    <lineage>
        <taxon>Archaea</taxon>
        <taxon>Methanobacteriati</taxon>
        <taxon>Methanobacteriota</taxon>
        <taxon>Stenosarchaea group</taxon>
        <taxon>Halobacteria</taxon>
        <taxon>Halobacteriales</taxon>
        <taxon>Haloferacaceae</taxon>
        <taxon>Haloferax</taxon>
    </lineage>
</organism>
<proteinExistence type="predicted"/>
<name>A0A0W1SPN0_9EURY</name>
<feature type="compositionally biased region" description="Basic and acidic residues" evidence="1">
    <location>
        <begin position="81"/>
        <end position="91"/>
    </location>
</feature>
<gene>
    <name evidence="2" type="ORF">AUR66_12310</name>
</gene>
<protein>
    <submittedName>
        <fullName evidence="2">Uncharacterized protein</fullName>
    </submittedName>
</protein>